<dbReference type="Gene3D" id="3.30.420.10">
    <property type="entry name" value="Ribonuclease H-like superfamily/Ribonuclease H"/>
    <property type="match status" value="1"/>
</dbReference>
<evidence type="ECO:0000313" key="2">
    <source>
        <dbReference type="EMBL" id="EQD80459.1"/>
    </source>
</evidence>
<dbReference type="Pfam" id="PF13358">
    <property type="entry name" value="DDE_3"/>
    <property type="match status" value="1"/>
</dbReference>
<feature type="domain" description="Tc1-like transposase DDE" evidence="1">
    <location>
        <begin position="2"/>
        <end position="107"/>
    </location>
</feature>
<dbReference type="InterPro" id="IPR038717">
    <property type="entry name" value="Tc1-like_DDE_dom"/>
</dbReference>
<protein>
    <submittedName>
        <fullName evidence="2">Transposase</fullName>
    </submittedName>
</protein>
<dbReference type="InterPro" id="IPR036397">
    <property type="entry name" value="RNaseH_sf"/>
</dbReference>
<comment type="caution">
    <text evidence="2">The sequence shown here is derived from an EMBL/GenBank/DDBJ whole genome shotgun (WGS) entry which is preliminary data.</text>
</comment>
<accession>T1DGL4</accession>
<organism evidence="2">
    <name type="scientific">mine drainage metagenome</name>
    <dbReference type="NCBI Taxonomy" id="410659"/>
    <lineage>
        <taxon>unclassified sequences</taxon>
        <taxon>metagenomes</taxon>
        <taxon>ecological metagenomes</taxon>
    </lineage>
</organism>
<name>T1DGL4_9ZZZZ</name>
<evidence type="ECO:0000259" key="1">
    <source>
        <dbReference type="Pfam" id="PF13358"/>
    </source>
</evidence>
<sequence>MKIFGAIELWRTRFDYRQDTVFNAATYLGFLEQLARRYRRQGAILIQDNASYHKDAEVWAWFRSNRHWLEVHQLPPYSPELNPTERLWQHTRKNGTHNRFFAGVDALLATLTRVFGEMQSHPC</sequence>
<gene>
    <name evidence="2" type="ORF">B1A_00869</name>
</gene>
<proteinExistence type="predicted"/>
<dbReference type="AlphaFoldDB" id="T1DGL4"/>
<reference evidence="2" key="2">
    <citation type="journal article" date="2014" name="ISME J.">
        <title>Microbial stratification in low pH oxic and suboxic macroscopic growths along an acid mine drainage.</title>
        <authorList>
            <person name="Mendez-Garcia C."/>
            <person name="Mesa V."/>
            <person name="Sprenger R.R."/>
            <person name="Richter M."/>
            <person name="Diez M.S."/>
            <person name="Solano J."/>
            <person name="Bargiela R."/>
            <person name="Golyshina O.V."/>
            <person name="Manteca A."/>
            <person name="Ramos J.L."/>
            <person name="Gallego J.R."/>
            <person name="Llorente I."/>
            <person name="Martins Dos Santos V.A."/>
            <person name="Jensen O.N."/>
            <person name="Pelaez A.I."/>
            <person name="Sanchez J."/>
            <person name="Ferrer M."/>
        </authorList>
    </citation>
    <scope>NUCLEOTIDE SEQUENCE</scope>
</reference>
<dbReference type="GO" id="GO:0003676">
    <property type="term" value="F:nucleic acid binding"/>
    <property type="evidence" value="ECO:0007669"/>
    <property type="project" value="InterPro"/>
</dbReference>
<reference evidence="2" key="1">
    <citation type="submission" date="2013-08" db="EMBL/GenBank/DDBJ databases">
        <authorList>
            <person name="Mendez C."/>
            <person name="Richter M."/>
            <person name="Ferrer M."/>
            <person name="Sanchez J."/>
        </authorList>
    </citation>
    <scope>NUCLEOTIDE SEQUENCE</scope>
</reference>
<dbReference type="EMBL" id="AUZX01000658">
    <property type="protein sequence ID" value="EQD80459.1"/>
    <property type="molecule type" value="Genomic_DNA"/>
</dbReference>